<dbReference type="GeneID" id="5489670"/>
<proteinExistence type="predicted"/>
<name>A7EIA4_SCLS1</name>
<dbReference type="Proteomes" id="UP000001312">
    <property type="component" value="Unassembled WGS sequence"/>
</dbReference>
<dbReference type="KEGG" id="ssl:SS1G_05047"/>
<gene>
    <name evidence="1" type="ORF">SS1G_05047</name>
</gene>
<dbReference type="RefSeq" id="XP_001593619.1">
    <property type="nucleotide sequence ID" value="XM_001593569.1"/>
</dbReference>
<dbReference type="InParanoid" id="A7EIA4"/>
<protein>
    <submittedName>
        <fullName evidence="1">Uncharacterized protein</fullName>
    </submittedName>
</protein>
<organism evidence="1 2">
    <name type="scientific">Sclerotinia sclerotiorum (strain ATCC 18683 / 1980 / Ss-1)</name>
    <name type="common">White mold</name>
    <name type="synonym">Whetzelinia sclerotiorum</name>
    <dbReference type="NCBI Taxonomy" id="665079"/>
    <lineage>
        <taxon>Eukaryota</taxon>
        <taxon>Fungi</taxon>
        <taxon>Dikarya</taxon>
        <taxon>Ascomycota</taxon>
        <taxon>Pezizomycotina</taxon>
        <taxon>Leotiomycetes</taxon>
        <taxon>Helotiales</taxon>
        <taxon>Sclerotiniaceae</taxon>
        <taxon>Sclerotinia</taxon>
    </lineage>
</organism>
<evidence type="ECO:0000313" key="2">
    <source>
        <dbReference type="Proteomes" id="UP000001312"/>
    </source>
</evidence>
<keyword evidence="2" id="KW-1185">Reference proteome</keyword>
<sequence>MPFISHKNNLNIIFDGGSGQGKEAESFISEFFADLQAYRKGSIAHEIFSSKRDVD</sequence>
<accession>A7EIA4</accession>
<dbReference type="HOGENOM" id="CLU_3033777_0_0_1"/>
<dbReference type="AlphaFoldDB" id="A7EIA4"/>
<reference evidence="2" key="1">
    <citation type="journal article" date="2011" name="PLoS Genet.">
        <title>Genomic analysis of the necrotrophic fungal pathogens Sclerotinia sclerotiorum and Botrytis cinerea.</title>
        <authorList>
            <person name="Amselem J."/>
            <person name="Cuomo C.A."/>
            <person name="van Kan J.A."/>
            <person name="Viaud M."/>
            <person name="Benito E.P."/>
            <person name="Couloux A."/>
            <person name="Coutinho P.M."/>
            <person name="de Vries R.P."/>
            <person name="Dyer P.S."/>
            <person name="Fillinger S."/>
            <person name="Fournier E."/>
            <person name="Gout L."/>
            <person name="Hahn M."/>
            <person name="Kohn L."/>
            <person name="Lapalu N."/>
            <person name="Plummer K.M."/>
            <person name="Pradier J.M."/>
            <person name="Quevillon E."/>
            <person name="Sharon A."/>
            <person name="Simon A."/>
            <person name="ten Have A."/>
            <person name="Tudzynski B."/>
            <person name="Tudzynski P."/>
            <person name="Wincker P."/>
            <person name="Andrew M."/>
            <person name="Anthouard V."/>
            <person name="Beever R.E."/>
            <person name="Beffa R."/>
            <person name="Benoit I."/>
            <person name="Bouzid O."/>
            <person name="Brault B."/>
            <person name="Chen Z."/>
            <person name="Choquer M."/>
            <person name="Collemare J."/>
            <person name="Cotton P."/>
            <person name="Danchin E.G."/>
            <person name="Da Silva C."/>
            <person name="Gautier A."/>
            <person name="Giraud C."/>
            <person name="Giraud T."/>
            <person name="Gonzalez C."/>
            <person name="Grossetete S."/>
            <person name="Guldener U."/>
            <person name="Henrissat B."/>
            <person name="Howlett B.J."/>
            <person name="Kodira C."/>
            <person name="Kretschmer M."/>
            <person name="Lappartient A."/>
            <person name="Leroch M."/>
            <person name="Levis C."/>
            <person name="Mauceli E."/>
            <person name="Neuveglise C."/>
            <person name="Oeser B."/>
            <person name="Pearson M."/>
            <person name="Poulain J."/>
            <person name="Poussereau N."/>
            <person name="Quesneville H."/>
            <person name="Rascle C."/>
            <person name="Schumacher J."/>
            <person name="Segurens B."/>
            <person name="Sexton A."/>
            <person name="Silva E."/>
            <person name="Sirven C."/>
            <person name="Soanes D.M."/>
            <person name="Talbot N.J."/>
            <person name="Templeton M."/>
            <person name="Yandava C."/>
            <person name="Yarden O."/>
            <person name="Zeng Q."/>
            <person name="Rollins J.A."/>
            <person name="Lebrun M.H."/>
            <person name="Dickman M."/>
        </authorList>
    </citation>
    <scope>NUCLEOTIDE SEQUENCE [LARGE SCALE GENOMIC DNA]</scope>
    <source>
        <strain evidence="2">ATCC 18683 / 1980 / Ss-1</strain>
    </source>
</reference>
<dbReference type="EMBL" id="CH476626">
    <property type="protein sequence ID" value="EDO02570.1"/>
    <property type="molecule type" value="Genomic_DNA"/>
</dbReference>
<evidence type="ECO:0000313" key="1">
    <source>
        <dbReference type="EMBL" id="EDO02570.1"/>
    </source>
</evidence>